<dbReference type="InterPro" id="IPR003598">
    <property type="entry name" value="Ig_sub2"/>
</dbReference>
<keyword evidence="13" id="KW-0325">Glycoprotein</keyword>
<dbReference type="GO" id="GO:0007157">
    <property type="term" value="P:heterophilic cell-cell adhesion via plasma membrane cell adhesion molecules"/>
    <property type="evidence" value="ECO:0007669"/>
    <property type="project" value="TreeGrafter"/>
</dbReference>
<dbReference type="GO" id="GO:0042802">
    <property type="term" value="F:identical protein binding"/>
    <property type="evidence" value="ECO:0007669"/>
    <property type="project" value="UniProtKB-ARBA"/>
</dbReference>
<evidence type="ECO:0000256" key="4">
    <source>
        <dbReference type="ARBA" id="ARBA00022475"/>
    </source>
</evidence>
<evidence type="ECO:0000259" key="21">
    <source>
        <dbReference type="PROSITE" id="PS50835"/>
    </source>
</evidence>
<dbReference type="CTD" id="81607"/>
<evidence type="ECO:0000256" key="9">
    <source>
        <dbReference type="ARBA" id="ARBA00022949"/>
    </source>
</evidence>
<dbReference type="PANTHER" id="PTHR23277:SF11">
    <property type="entry name" value="NECTIN-4"/>
    <property type="match status" value="1"/>
</dbReference>
<keyword evidence="7" id="KW-0677">Repeat</keyword>
<dbReference type="InterPro" id="IPR013162">
    <property type="entry name" value="CD80_C2-set"/>
</dbReference>
<evidence type="ECO:0000256" key="8">
    <source>
        <dbReference type="ARBA" id="ARBA00022889"/>
    </source>
</evidence>
<keyword evidence="4" id="KW-1003">Cell membrane</keyword>
<protein>
    <recommendedName>
        <fullName evidence="15">Nectin-4</fullName>
    </recommendedName>
    <alternativeName>
        <fullName evidence="16">Ig superfamily receptor LNIR</fullName>
    </alternativeName>
    <alternativeName>
        <fullName evidence="17">Nectin cell adhesion molecule 4</fullName>
    </alternativeName>
    <alternativeName>
        <fullName evidence="18">Poliovirus receptor-related protein 4</fullName>
    </alternativeName>
</protein>
<keyword evidence="5 20" id="KW-0812">Transmembrane</keyword>
<organism evidence="22 23">
    <name type="scientific">Sapajus apella</name>
    <name type="common">Brown-capped capuchin</name>
    <name type="synonym">Cebus apella</name>
    <dbReference type="NCBI Taxonomy" id="9515"/>
    <lineage>
        <taxon>Eukaryota</taxon>
        <taxon>Metazoa</taxon>
        <taxon>Chordata</taxon>
        <taxon>Craniata</taxon>
        <taxon>Vertebrata</taxon>
        <taxon>Euteleostomi</taxon>
        <taxon>Mammalia</taxon>
        <taxon>Eutheria</taxon>
        <taxon>Euarchontoglires</taxon>
        <taxon>Primates</taxon>
        <taxon>Haplorrhini</taxon>
        <taxon>Platyrrhini</taxon>
        <taxon>Cebidae</taxon>
        <taxon>Cebinae</taxon>
        <taxon>Sapajus</taxon>
    </lineage>
</organism>
<dbReference type="SUPFAM" id="SSF48726">
    <property type="entry name" value="Immunoglobulin"/>
    <property type="match status" value="3"/>
</dbReference>
<feature type="compositionally biased region" description="Pro residues" evidence="19">
    <location>
        <begin position="32"/>
        <end position="47"/>
    </location>
</feature>
<proteinExistence type="inferred from homology"/>
<evidence type="ECO:0000313" key="22">
    <source>
        <dbReference type="Proteomes" id="UP000504640"/>
    </source>
</evidence>
<dbReference type="Pfam" id="PF07686">
    <property type="entry name" value="V-set"/>
    <property type="match status" value="1"/>
</dbReference>
<dbReference type="Pfam" id="PF08205">
    <property type="entry name" value="C2-set_2"/>
    <property type="match status" value="1"/>
</dbReference>
<dbReference type="CDD" id="cd00096">
    <property type="entry name" value="Ig"/>
    <property type="match status" value="1"/>
</dbReference>
<feature type="domain" description="Ig-like" evidence="21">
    <location>
        <begin position="279"/>
        <end position="368"/>
    </location>
</feature>
<feature type="domain" description="Ig-like" evidence="21">
    <location>
        <begin position="393"/>
        <end position="462"/>
    </location>
</feature>
<dbReference type="GO" id="GO:0007156">
    <property type="term" value="P:homophilic cell adhesion via plasma membrane adhesion molecules"/>
    <property type="evidence" value="ECO:0007669"/>
    <property type="project" value="TreeGrafter"/>
</dbReference>
<evidence type="ECO:0000256" key="18">
    <source>
        <dbReference type="ARBA" id="ARBA00083947"/>
    </source>
</evidence>
<evidence type="ECO:0000256" key="19">
    <source>
        <dbReference type="SAM" id="MobiDB-lite"/>
    </source>
</evidence>
<evidence type="ECO:0000256" key="10">
    <source>
        <dbReference type="ARBA" id="ARBA00022989"/>
    </source>
</evidence>
<evidence type="ECO:0000256" key="11">
    <source>
        <dbReference type="ARBA" id="ARBA00023136"/>
    </source>
</evidence>
<dbReference type="GO" id="GO:0046718">
    <property type="term" value="P:symbiont entry into host cell"/>
    <property type="evidence" value="ECO:0007669"/>
    <property type="project" value="InterPro"/>
</dbReference>
<feature type="region of interest" description="Disordered" evidence="19">
    <location>
        <begin position="531"/>
        <end position="579"/>
    </location>
</feature>
<dbReference type="GeneID" id="116538473"/>
<comment type="similarity">
    <text evidence="3">Belongs to the nectin family.</text>
</comment>
<dbReference type="FunFam" id="2.60.40.10:FF:000560">
    <property type="entry name" value="Nectin cell adhesion molecule 4"/>
    <property type="match status" value="1"/>
</dbReference>
<evidence type="ECO:0000256" key="12">
    <source>
        <dbReference type="ARBA" id="ARBA00023157"/>
    </source>
</evidence>
<dbReference type="Gene3D" id="2.60.40.10">
    <property type="entry name" value="Immunoglobulins"/>
    <property type="match status" value="3"/>
</dbReference>
<evidence type="ECO:0000313" key="23">
    <source>
        <dbReference type="RefSeq" id="XP_032116780.1"/>
    </source>
</evidence>
<dbReference type="InterPro" id="IPR007110">
    <property type="entry name" value="Ig-like_dom"/>
</dbReference>
<dbReference type="Proteomes" id="UP000504640">
    <property type="component" value="Unplaced"/>
</dbReference>
<accession>A0A6J3GG44</accession>
<dbReference type="RefSeq" id="XP_032116780.1">
    <property type="nucleotide sequence ID" value="XM_032260889.1"/>
</dbReference>
<dbReference type="Pfam" id="PF13927">
    <property type="entry name" value="Ig_3"/>
    <property type="match status" value="1"/>
</dbReference>
<evidence type="ECO:0000256" key="7">
    <source>
        <dbReference type="ARBA" id="ARBA00022737"/>
    </source>
</evidence>
<dbReference type="PANTHER" id="PTHR23277">
    <property type="entry name" value="NECTIN-RELATED"/>
    <property type="match status" value="1"/>
</dbReference>
<keyword evidence="8" id="KW-0130">Cell adhesion</keyword>
<dbReference type="FunFam" id="2.60.40.10:FF:001007">
    <property type="entry name" value="nectin-4 isoform X2"/>
    <property type="match status" value="1"/>
</dbReference>
<dbReference type="SMART" id="SM00409">
    <property type="entry name" value="IG"/>
    <property type="match status" value="2"/>
</dbReference>
<dbReference type="InterPro" id="IPR051427">
    <property type="entry name" value="Nectin/Nectin-like"/>
</dbReference>
<dbReference type="InterPro" id="IPR036179">
    <property type="entry name" value="Ig-like_dom_sf"/>
</dbReference>
<comment type="subcellular location">
    <subcellularLocation>
        <location evidence="2">Cell junction</location>
        <location evidence="2">Adherens junction</location>
    </subcellularLocation>
    <subcellularLocation>
        <location evidence="1">Cell membrane</location>
        <topology evidence="1">Single-pass type I membrane protein</topology>
    </subcellularLocation>
</comment>
<evidence type="ECO:0000256" key="3">
    <source>
        <dbReference type="ARBA" id="ARBA00007810"/>
    </source>
</evidence>
<dbReference type="InterPro" id="IPR003599">
    <property type="entry name" value="Ig_sub"/>
</dbReference>
<dbReference type="GO" id="GO:0005886">
    <property type="term" value="C:plasma membrane"/>
    <property type="evidence" value="ECO:0007669"/>
    <property type="project" value="UniProtKB-SubCell"/>
</dbReference>
<name>A0A6J3GG44_SAPAP</name>
<evidence type="ECO:0000256" key="17">
    <source>
        <dbReference type="ARBA" id="ARBA00082569"/>
    </source>
</evidence>
<feature type="region of interest" description="Disordered" evidence="19">
    <location>
        <begin position="29"/>
        <end position="51"/>
    </location>
</feature>
<keyword evidence="11 20" id="KW-0472">Membrane</keyword>
<keyword evidence="14" id="KW-0393">Immunoglobulin domain</keyword>
<dbReference type="InterPro" id="IPR013106">
    <property type="entry name" value="Ig_V-set"/>
</dbReference>
<evidence type="ECO:0000256" key="6">
    <source>
        <dbReference type="ARBA" id="ARBA00022729"/>
    </source>
</evidence>
<dbReference type="SMART" id="SM00408">
    <property type="entry name" value="IGc2"/>
    <property type="match status" value="2"/>
</dbReference>
<evidence type="ECO:0000256" key="15">
    <source>
        <dbReference type="ARBA" id="ARBA00069653"/>
    </source>
</evidence>
<gene>
    <name evidence="23" type="primary">NECTIN4</name>
</gene>
<dbReference type="CDD" id="cd07704">
    <property type="entry name" value="IgC1_2_Nectin-3-4_like"/>
    <property type="match status" value="1"/>
</dbReference>
<dbReference type="FunFam" id="2.60.40.10:FF:000627">
    <property type="entry name" value="Nectin cell adhesion molecule 4"/>
    <property type="match status" value="1"/>
</dbReference>
<evidence type="ECO:0000256" key="16">
    <source>
        <dbReference type="ARBA" id="ARBA00076359"/>
    </source>
</evidence>
<evidence type="ECO:0000256" key="13">
    <source>
        <dbReference type="ARBA" id="ARBA00023180"/>
    </source>
</evidence>
<sequence>MRPGEREGGGVCGGERAPTWRAKHLVFRGLPREPPPTGRQPGFPPQAPAFSSPSLSNHCSGCSATAANLRSQSNGYRGDRTPGWLPGPVPVVPPRLRELYQVPDINSGSQDPVMTEEAQMEAHWFQLKEEIQTDFFPPNIAGVGQKQDLCPLGLGCKCRCPAGELETSDVVTVVLGQDAKLPCVYRGDSGEQVGQVAWARVDTGEGAQELALLHSKYGLHVSPAYEGRVEQPPPPRNPLDGSVLLRNAVQADEGEYECRVSTFPAGSFQARLRLRVLVPPLPSLNPGPALEEGQGLTLAASCTAEGSPAPSVTWDTEVKGTTSSRSFKHSRSAAVTSEFHLVPSRSMNGQPLTCVVSHPGLLQDQRITHILHVSFLAEASVRGLEDQNLWHVGREGAMLKCLSEGQPPPSYNWTRLDGPLPSGVRVDGDTLGFPPLTTEHSGIYVCHVSNEFSSRDSQVTVDVLADPQEDSGQQVDLVSASVVVVGVIAALLFCLLVVVVVLMSRYHRRKAQQMTQKYEEELTLTRENSIRRLHSHHTDPRSQPEESVGLRAEGHPDSLKDNSSCSVMSEEPEGRSYSTLTTVREIETQTELLSPGSGRAEEEEDQDEGIKQAMNHFVQENGTLRAKPTGNGIYINGRGHLV</sequence>
<feature type="compositionally biased region" description="Basic and acidic residues" evidence="19">
    <location>
        <begin position="531"/>
        <end position="544"/>
    </location>
</feature>
<keyword evidence="6" id="KW-0732">Signal</keyword>
<dbReference type="PROSITE" id="PS50835">
    <property type="entry name" value="IG_LIKE"/>
    <property type="match status" value="3"/>
</dbReference>
<evidence type="ECO:0000256" key="20">
    <source>
        <dbReference type="SAM" id="Phobius"/>
    </source>
</evidence>
<dbReference type="GO" id="GO:0005912">
    <property type="term" value="C:adherens junction"/>
    <property type="evidence" value="ECO:0007669"/>
    <property type="project" value="UniProtKB-SubCell"/>
</dbReference>
<dbReference type="AlphaFoldDB" id="A0A6J3GG44"/>
<dbReference type="CDD" id="cd05888">
    <property type="entry name" value="IgV_1_Nectin-4_like"/>
    <property type="match status" value="1"/>
</dbReference>
<evidence type="ECO:0000256" key="1">
    <source>
        <dbReference type="ARBA" id="ARBA00004251"/>
    </source>
</evidence>
<keyword evidence="10 20" id="KW-1133">Transmembrane helix</keyword>
<evidence type="ECO:0000256" key="14">
    <source>
        <dbReference type="ARBA" id="ARBA00023319"/>
    </source>
</evidence>
<feature type="domain" description="Ig-like" evidence="21">
    <location>
        <begin position="161"/>
        <end position="275"/>
    </location>
</feature>
<evidence type="ECO:0000256" key="2">
    <source>
        <dbReference type="ARBA" id="ARBA00004536"/>
    </source>
</evidence>
<feature type="transmembrane region" description="Helical" evidence="20">
    <location>
        <begin position="477"/>
        <end position="503"/>
    </location>
</feature>
<keyword evidence="22" id="KW-1185">Reference proteome</keyword>
<dbReference type="InterPro" id="IPR033320">
    <property type="entry name" value="IgC1_2_Nectin-3-4-like"/>
</dbReference>
<reference evidence="23" key="1">
    <citation type="submission" date="2025-08" db="UniProtKB">
        <authorList>
            <consortium name="RefSeq"/>
        </authorList>
    </citation>
    <scope>IDENTIFICATION</scope>
    <source>
        <tissue evidence="23">Blood</tissue>
    </source>
</reference>
<evidence type="ECO:0000256" key="5">
    <source>
        <dbReference type="ARBA" id="ARBA00022692"/>
    </source>
</evidence>
<keyword evidence="12" id="KW-1015">Disulfide bond</keyword>
<dbReference type="InterPro" id="IPR013783">
    <property type="entry name" value="Ig-like_fold"/>
</dbReference>
<keyword evidence="9" id="KW-0965">Cell junction</keyword>